<organism evidence="4 5">
    <name type="scientific">Mytilus galloprovincialis</name>
    <name type="common">Mediterranean mussel</name>
    <dbReference type="NCBI Taxonomy" id="29158"/>
    <lineage>
        <taxon>Eukaryota</taxon>
        <taxon>Metazoa</taxon>
        <taxon>Spiralia</taxon>
        <taxon>Lophotrochozoa</taxon>
        <taxon>Mollusca</taxon>
        <taxon>Bivalvia</taxon>
        <taxon>Autobranchia</taxon>
        <taxon>Pteriomorphia</taxon>
        <taxon>Mytilida</taxon>
        <taxon>Mytiloidea</taxon>
        <taxon>Mytilidae</taxon>
        <taxon>Mytilinae</taxon>
        <taxon>Mytilus</taxon>
    </lineage>
</organism>
<evidence type="ECO:0000256" key="1">
    <source>
        <dbReference type="PROSITE-ProRule" id="PRU00024"/>
    </source>
</evidence>
<dbReference type="Gene3D" id="2.120.10.30">
    <property type="entry name" value="TolB, C-terminal domain"/>
    <property type="match status" value="1"/>
</dbReference>
<protein>
    <recommendedName>
        <fullName evidence="3">B box-type domain-containing protein</fullName>
    </recommendedName>
</protein>
<dbReference type="SUPFAM" id="SSF50969">
    <property type="entry name" value="YVTN repeat-like/Quinoprotein amine dehydrogenase"/>
    <property type="match status" value="1"/>
</dbReference>
<dbReference type="AlphaFoldDB" id="A0A8B6HM36"/>
<dbReference type="InterPro" id="IPR047153">
    <property type="entry name" value="TRIM45/56/19-like"/>
</dbReference>
<feature type="coiled-coil region" evidence="2">
    <location>
        <begin position="117"/>
        <end position="162"/>
    </location>
</feature>
<comment type="caution">
    <text evidence="4">The sequence shown here is derived from an EMBL/GenBank/DDBJ whole genome shotgun (WGS) entry which is preliminary data.</text>
</comment>
<evidence type="ECO:0000256" key="2">
    <source>
        <dbReference type="SAM" id="Coils"/>
    </source>
</evidence>
<name>A0A8B6HM36_MYTGA</name>
<dbReference type="Proteomes" id="UP000596742">
    <property type="component" value="Unassembled WGS sequence"/>
</dbReference>
<dbReference type="OrthoDB" id="6270329at2759"/>
<dbReference type="PANTHER" id="PTHR25462:SF296">
    <property type="entry name" value="MEIOTIC P26, ISOFORM F"/>
    <property type="match status" value="1"/>
</dbReference>
<sequence>MADSTFCVACQLSDEHIKAEFWCRDCCELVCKTCARVHERMSPPHIVVPMTEILQPISSLLKLSKSCENHPDQTIALFCCQHDKTICVSCKRSSHQHCKPIIPIEKAAKGVKDGTAISDLERRMDNLSHVMENIMRQNETTLEDLRKSQNNIKKRVSEIKQSVIAHLDKLEADIHADIDDKYTQCYETISRNKDNAHDSSESLSTWKRDLKSLKQHTSDKHFFQVVKFLDSKTYDKELEIRDIQATTVPTLTYHPPNSESRMKKCYQDLGTINIENVPVIMPVLEMDQQWKFLFICELDGSTIKEITLEYPAARVTLYDNNHALLCFGNESFQKINLTTFKIGKKIKVGGQCEGITSMKDRIWVRNHPNTLSKVDIKGKVIDTIHLTFDPLDICANKDGDVFCTDLESNKVYAVTSDGNETEIYNRFDLKSATGVAVDDRGYVYVAGKESNNIYIKNQLMNRIMILS</sequence>
<dbReference type="GO" id="GO:0008270">
    <property type="term" value="F:zinc ion binding"/>
    <property type="evidence" value="ECO:0007669"/>
    <property type="project" value="UniProtKB-KW"/>
</dbReference>
<keyword evidence="1" id="KW-0862">Zinc</keyword>
<dbReference type="EMBL" id="UYJE01010207">
    <property type="protein sequence ID" value="VDI80839.1"/>
    <property type="molecule type" value="Genomic_DNA"/>
</dbReference>
<evidence type="ECO:0000313" key="4">
    <source>
        <dbReference type="EMBL" id="VDI80839.1"/>
    </source>
</evidence>
<keyword evidence="1" id="KW-0863">Zinc-finger</keyword>
<feature type="domain" description="B box-type" evidence="3">
    <location>
        <begin position="62"/>
        <end position="104"/>
    </location>
</feature>
<dbReference type="Gene3D" id="3.30.160.60">
    <property type="entry name" value="Classic Zinc Finger"/>
    <property type="match status" value="1"/>
</dbReference>
<dbReference type="SMART" id="SM00336">
    <property type="entry name" value="BBOX"/>
    <property type="match status" value="2"/>
</dbReference>
<dbReference type="InterPro" id="IPR011044">
    <property type="entry name" value="Quino_amine_DH_bsu"/>
</dbReference>
<feature type="domain" description="B box-type" evidence="3">
    <location>
        <begin position="2"/>
        <end position="50"/>
    </location>
</feature>
<keyword evidence="5" id="KW-1185">Reference proteome</keyword>
<evidence type="ECO:0000313" key="5">
    <source>
        <dbReference type="Proteomes" id="UP000596742"/>
    </source>
</evidence>
<dbReference type="PROSITE" id="PS50119">
    <property type="entry name" value="ZF_BBOX"/>
    <property type="match status" value="2"/>
</dbReference>
<keyword evidence="2" id="KW-0175">Coiled coil</keyword>
<evidence type="ECO:0000259" key="3">
    <source>
        <dbReference type="PROSITE" id="PS50119"/>
    </source>
</evidence>
<dbReference type="PANTHER" id="PTHR25462">
    <property type="entry name" value="BONUS, ISOFORM C-RELATED"/>
    <property type="match status" value="1"/>
</dbReference>
<proteinExistence type="predicted"/>
<gene>
    <name evidence="4" type="ORF">MGAL_10B044235</name>
</gene>
<accession>A0A8B6HM36</accession>
<reference evidence="4" key="1">
    <citation type="submission" date="2018-11" db="EMBL/GenBank/DDBJ databases">
        <authorList>
            <person name="Alioto T."/>
            <person name="Alioto T."/>
        </authorList>
    </citation>
    <scope>NUCLEOTIDE SEQUENCE</scope>
</reference>
<dbReference type="SUPFAM" id="SSF57845">
    <property type="entry name" value="B-box zinc-binding domain"/>
    <property type="match status" value="1"/>
</dbReference>
<keyword evidence="1" id="KW-0479">Metal-binding</keyword>
<dbReference type="InterPro" id="IPR011042">
    <property type="entry name" value="6-blade_b-propeller_TolB-like"/>
</dbReference>
<dbReference type="InterPro" id="IPR000315">
    <property type="entry name" value="Znf_B-box"/>
</dbReference>